<reference evidence="2 3" key="1">
    <citation type="submission" date="2016-06" db="EMBL/GenBank/DDBJ databases">
        <title>The Draft Genome Sequence and Annotation of the Desert Woodrat Neotoma lepida.</title>
        <authorList>
            <person name="Campbell M."/>
            <person name="Oakeson K.F."/>
            <person name="Yandell M."/>
            <person name="Halpert J.R."/>
            <person name="Dearing D."/>
        </authorList>
    </citation>
    <scope>NUCLEOTIDE SEQUENCE [LARGE SCALE GENOMIC DNA]</scope>
    <source>
        <strain evidence="2">417</strain>
        <tissue evidence="2">Liver</tissue>
    </source>
</reference>
<feature type="compositionally biased region" description="Basic and acidic residues" evidence="1">
    <location>
        <begin position="561"/>
        <end position="570"/>
    </location>
</feature>
<dbReference type="EMBL" id="LZPO01018532">
    <property type="protein sequence ID" value="OBS79670.1"/>
    <property type="molecule type" value="Genomic_DNA"/>
</dbReference>
<feature type="region of interest" description="Disordered" evidence="1">
    <location>
        <begin position="301"/>
        <end position="342"/>
    </location>
</feature>
<evidence type="ECO:0000313" key="3">
    <source>
        <dbReference type="Proteomes" id="UP000092124"/>
    </source>
</evidence>
<dbReference type="STRING" id="56216.A0A1A6HNU9"/>
<protein>
    <submittedName>
        <fullName evidence="2">Uncharacterized protein</fullName>
    </submittedName>
</protein>
<dbReference type="AlphaFoldDB" id="A0A1A6HNU9"/>
<sequence>MQSSSLEHWQPRVRPLSPSTDSDEETGRTSSLSEYAEDEDPTAHGTEGIAGLGSADEETRSTSQSSLPGASSCYTGIREQGEDTEVEDEVFSYSEGEHEAEIVTGCKQQDAAAGDPEAGVDVTGRASDVGDLTSALQECNLSTFLYIDKLSTSEVVMFLESCQLRDYSSRASVSECSSKGTLNKEMNQEFKQGQVFRENHGKRFSEEVLRASEEWVGSEADDCRVRNSSQHAQCPLEMPSDILTKTTEELHANSGDCSGTDVERVLLLSTHHSQAAEDLIENTLPEETASSVSHIAELPEPAAVDAGGSSPLSGRSDPEHIPSRSEDETNYGGCPSTGEGGLAEPEELLALSSHSPAPPRAEQSSDCVTETAFRYQISAVTSEVISVLINKDQDLVIEKGDNWTIISGVAISPGMEQVVLCDTLEAFASQDPGGLDNGYVEKSPEASPAGPLPQEPPCGGGLSGAQEDVSSGGQSANFDKSRLRNRPVKPSIWIRSQIYDQTLETEKVASDHTYYNWKLEPLGGSSGGDSSPGKSQDLGVQKDAGGKRTLAASVLRSAKRLRLDSESPEP</sequence>
<comment type="caution">
    <text evidence="2">The sequence shown here is derived from an EMBL/GenBank/DDBJ whole genome shotgun (WGS) entry which is preliminary data.</text>
</comment>
<name>A0A1A6HNU9_NEOLE</name>
<feature type="region of interest" description="Disordered" evidence="1">
    <location>
        <begin position="1"/>
        <end position="75"/>
    </location>
</feature>
<feature type="region of interest" description="Disordered" evidence="1">
    <location>
        <begin position="521"/>
        <end position="570"/>
    </location>
</feature>
<feature type="compositionally biased region" description="Basic and acidic residues" evidence="1">
    <location>
        <begin position="316"/>
        <end position="327"/>
    </location>
</feature>
<feature type="region of interest" description="Disordered" evidence="1">
    <location>
        <begin position="432"/>
        <end position="482"/>
    </location>
</feature>
<proteinExistence type="predicted"/>
<gene>
    <name evidence="2" type="ORF">A6R68_22129</name>
</gene>
<evidence type="ECO:0000313" key="2">
    <source>
        <dbReference type="EMBL" id="OBS79670.1"/>
    </source>
</evidence>
<organism evidence="2 3">
    <name type="scientific">Neotoma lepida</name>
    <name type="common">Desert woodrat</name>
    <dbReference type="NCBI Taxonomy" id="56216"/>
    <lineage>
        <taxon>Eukaryota</taxon>
        <taxon>Metazoa</taxon>
        <taxon>Chordata</taxon>
        <taxon>Craniata</taxon>
        <taxon>Vertebrata</taxon>
        <taxon>Euteleostomi</taxon>
        <taxon>Mammalia</taxon>
        <taxon>Eutheria</taxon>
        <taxon>Euarchontoglires</taxon>
        <taxon>Glires</taxon>
        <taxon>Rodentia</taxon>
        <taxon>Myomorpha</taxon>
        <taxon>Muroidea</taxon>
        <taxon>Cricetidae</taxon>
        <taxon>Neotominae</taxon>
        <taxon>Neotoma</taxon>
    </lineage>
</organism>
<accession>A0A1A6HNU9</accession>
<evidence type="ECO:0000256" key="1">
    <source>
        <dbReference type="SAM" id="MobiDB-lite"/>
    </source>
</evidence>
<dbReference type="Proteomes" id="UP000092124">
    <property type="component" value="Unassembled WGS sequence"/>
</dbReference>
<dbReference type="OrthoDB" id="2238957at2759"/>
<keyword evidence="3" id="KW-1185">Reference proteome</keyword>
<feature type="non-terminal residue" evidence="2">
    <location>
        <position position="570"/>
    </location>
</feature>
<feature type="compositionally biased region" description="Polar residues" evidence="1">
    <location>
        <begin position="468"/>
        <end position="478"/>
    </location>
</feature>
<feature type="compositionally biased region" description="Polar residues" evidence="1">
    <location>
        <begin position="61"/>
        <end position="74"/>
    </location>
</feature>